<comment type="caution">
    <text evidence="2">Once thought to be involved in copper homeostasis, experiments in E.coli have shown this is not the case.</text>
</comment>
<evidence type="ECO:0000256" key="1">
    <source>
        <dbReference type="ARBA" id="ARBA00007768"/>
    </source>
</evidence>
<keyword evidence="4" id="KW-1185">Reference proteome</keyword>
<dbReference type="RefSeq" id="WP_161818466.1">
    <property type="nucleotide sequence ID" value="NZ_JAACJS010000012.1"/>
</dbReference>
<keyword evidence="2" id="KW-0963">Cytoplasm</keyword>
<comment type="caution">
    <text evidence="3">The sequence shown here is derived from an EMBL/GenBank/DDBJ whole genome shotgun (WGS) entry which is preliminary data.</text>
</comment>
<gene>
    <name evidence="2" type="primary">cutC</name>
    <name evidence="3" type="ORF">GWC95_09505</name>
</gene>
<accession>A0ABW9ZVV0</accession>
<protein>
    <recommendedName>
        <fullName evidence="2">PF03932 family protein CutC</fullName>
    </recommendedName>
</protein>
<dbReference type="PANTHER" id="PTHR12598:SF0">
    <property type="entry name" value="COPPER HOMEOSTASIS PROTEIN CUTC HOMOLOG"/>
    <property type="match status" value="1"/>
</dbReference>
<sequence length="240" mass="26098">MLLEIAVFNIGSALRAVEAGADRLELCENPGEGGTTPSYGTLKTAREKIKIPVFPIIRPRGGDFLYTAGEFEVIKKDIALCKELGFEGVVTGLLLADGTIDATRTKELVSLAYPMEVTFHRAFDRSTDPVESLETIIRCGCQRILTSGQVPNAGDAKTVLRDLVEKAGDRIIILPGSGVRSSNIKEIADYTGAVEMHSSARTNEASLMAYKKESMNEELKNVSVDVDEIRKMKAAFNAQQ</sequence>
<comment type="similarity">
    <text evidence="1 2">Belongs to the CutC family.</text>
</comment>
<dbReference type="SUPFAM" id="SSF110395">
    <property type="entry name" value="CutC-like"/>
    <property type="match status" value="1"/>
</dbReference>
<proteinExistence type="inferred from homology"/>
<name>A0ABW9ZVV0_9BACT</name>
<dbReference type="HAMAP" id="MF_00795">
    <property type="entry name" value="CutC"/>
    <property type="match status" value="1"/>
</dbReference>
<comment type="subcellular location">
    <subcellularLocation>
        <location evidence="2">Cytoplasm</location>
    </subcellularLocation>
</comment>
<evidence type="ECO:0000313" key="4">
    <source>
        <dbReference type="Proteomes" id="UP000753802"/>
    </source>
</evidence>
<dbReference type="Pfam" id="PF03932">
    <property type="entry name" value="CutC"/>
    <property type="match status" value="1"/>
</dbReference>
<dbReference type="Gene3D" id="3.20.20.380">
    <property type="entry name" value="Copper homeostasis (CutC) domain"/>
    <property type="match status" value="1"/>
</dbReference>
<organism evidence="3 4">
    <name type="scientific">Sediminibacterium roseum</name>
    <dbReference type="NCBI Taxonomy" id="1978412"/>
    <lineage>
        <taxon>Bacteria</taxon>
        <taxon>Pseudomonadati</taxon>
        <taxon>Bacteroidota</taxon>
        <taxon>Chitinophagia</taxon>
        <taxon>Chitinophagales</taxon>
        <taxon>Chitinophagaceae</taxon>
        <taxon>Sediminibacterium</taxon>
    </lineage>
</organism>
<reference evidence="3 4" key="1">
    <citation type="submission" date="2020-01" db="EMBL/GenBank/DDBJ databases">
        <title>Genome analysis.</title>
        <authorList>
            <person name="Wu S."/>
            <person name="Wang G."/>
        </authorList>
    </citation>
    <scope>NUCLEOTIDE SEQUENCE [LARGE SCALE GENOMIC DNA]</scope>
    <source>
        <strain evidence="3 4">SYL130</strain>
    </source>
</reference>
<dbReference type="InterPro" id="IPR005627">
    <property type="entry name" value="CutC-like"/>
</dbReference>
<dbReference type="PANTHER" id="PTHR12598">
    <property type="entry name" value="COPPER HOMEOSTASIS PROTEIN CUTC"/>
    <property type="match status" value="1"/>
</dbReference>
<dbReference type="Proteomes" id="UP000753802">
    <property type="component" value="Unassembled WGS sequence"/>
</dbReference>
<evidence type="ECO:0000256" key="2">
    <source>
        <dbReference type="HAMAP-Rule" id="MF_00795"/>
    </source>
</evidence>
<dbReference type="InterPro" id="IPR036822">
    <property type="entry name" value="CutC-like_dom_sf"/>
</dbReference>
<dbReference type="EMBL" id="JAACJS010000012">
    <property type="protein sequence ID" value="NCI50158.1"/>
    <property type="molecule type" value="Genomic_DNA"/>
</dbReference>
<evidence type="ECO:0000313" key="3">
    <source>
        <dbReference type="EMBL" id="NCI50158.1"/>
    </source>
</evidence>